<sequence>MPAQKRARSNDAASSSHGNANASSGTSATVYRKSAKKQRSDQQAASKSPNKPAQPQRTRPKDDPKPKTKHEFIQAKKAAALKHKEAANAARRAQQASEKQALKQQHQQHQQHQQPKRKGAGSNASPPQPPAMLIKPPTPTRSFRIVAGSYERLLYGLEASVEPASDDAYASASTAFNVTLKPIFTFPAHISCIRTVATAGSDSKWLATGGTDEIVKVWDLRKRREVGQLTGHEGTITSLVFASRTYLLTTSADSNINLYRTRDWALLRTLKGHIGRINSAAPHPSGRLALSVGSDRTIRMWDLMRAQAAASTRIGIEADLVRWDTLGTRFVVLAYRQAMIFGTDMSKLAELEDKKRIGDVCFFRVTDCEGKERELFLAGLEDGTVKVFDLDADVTQESSAKRSKPNPNADADTDEQDESDDDAQDHLMPLVQVGRLTGHKNRVRSVALLPVRISSHKVSYVGITISSDGLIRTFDLGPIIASLSSTQRTRAEYASKVIDVQSNASFDTNGTRLTCLTAVGVAATSPNPADQDADDDDDDDDHQESHVIVSDNDADQLDTDDQSDLDVQAEDDELKALERALKDAQAKGLDLADLEELLNANKEEDEDEEEEGQEEDD</sequence>
<feature type="repeat" description="WD" evidence="3">
    <location>
        <begin position="229"/>
        <end position="269"/>
    </location>
</feature>
<gene>
    <name evidence="5" type="ORF">UMAG_04067</name>
</gene>
<feature type="repeat" description="WD" evidence="3">
    <location>
        <begin position="270"/>
        <end position="311"/>
    </location>
</feature>
<dbReference type="GO" id="GO:0004860">
    <property type="term" value="F:protein kinase inhibitor activity"/>
    <property type="evidence" value="ECO:0000318"/>
    <property type="project" value="GO_Central"/>
</dbReference>
<feature type="compositionally biased region" description="Acidic residues" evidence="4">
    <location>
        <begin position="552"/>
        <end position="571"/>
    </location>
</feature>
<dbReference type="InterPro" id="IPR051959">
    <property type="entry name" value="PAK1-Kinase_Regulator"/>
</dbReference>
<evidence type="ECO:0000313" key="6">
    <source>
        <dbReference type="Proteomes" id="UP000000561"/>
    </source>
</evidence>
<dbReference type="PANTHER" id="PTHR44675:SF1">
    <property type="entry name" value="P21-ACTIVATED PROTEIN KINASE-INTERACTING PROTEIN 1"/>
    <property type="match status" value="1"/>
</dbReference>
<dbReference type="Gene3D" id="2.130.10.10">
    <property type="entry name" value="YVTN repeat-like/Quinoprotein amine dehydrogenase"/>
    <property type="match status" value="1"/>
</dbReference>
<dbReference type="OMA" id="KLHQMKY"/>
<dbReference type="AlphaFoldDB" id="A0A0D1DWR7"/>
<dbReference type="GO" id="GO:0000463">
    <property type="term" value="P:maturation of LSU-rRNA from tricistronic rRNA transcript (SSU-rRNA, 5.8S rRNA, LSU-rRNA)"/>
    <property type="evidence" value="ECO:0000318"/>
    <property type="project" value="GO_Central"/>
</dbReference>
<dbReference type="PROSITE" id="PS50294">
    <property type="entry name" value="WD_REPEATS_REGION"/>
    <property type="match status" value="2"/>
</dbReference>
<feature type="compositionally biased region" description="Acidic residues" evidence="4">
    <location>
        <begin position="411"/>
        <end position="421"/>
    </location>
</feature>
<dbReference type="eggNOG" id="KOG0294">
    <property type="taxonomic scope" value="Eukaryota"/>
</dbReference>
<organism evidence="5 6">
    <name type="scientific">Mycosarcoma maydis</name>
    <name type="common">Corn smut fungus</name>
    <name type="synonym">Ustilago maydis</name>
    <dbReference type="NCBI Taxonomy" id="5270"/>
    <lineage>
        <taxon>Eukaryota</taxon>
        <taxon>Fungi</taxon>
        <taxon>Dikarya</taxon>
        <taxon>Basidiomycota</taxon>
        <taxon>Ustilaginomycotina</taxon>
        <taxon>Ustilaginomycetes</taxon>
        <taxon>Ustilaginales</taxon>
        <taxon>Ustilaginaceae</taxon>
        <taxon>Mycosarcoma</taxon>
    </lineage>
</organism>
<evidence type="ECO:0000256" key="3">
    <source>
        <dbReference type="PROSITE-ProRule" id="PRU00221"/>
    </source>
</evidence>
<dbReference type="GO" id="GO:0005730">
    <property type="term" value="C:nucleolus"/>
    <property type="evidence" value="ECO:0000318"/>
    <property type="project" value="GO_Central"/>
</dbReference>
<dbReference type="InParanoid" id="A0A0D1DWR7"/>
<feature type="region of interest" description="Disordered" evidence="4">
    <location>
        <begin position="396"/>
        <end position="421"/>
    </location>
</feature>
<feature type="compositionally biased region" description="Low complexity" evidence="4">
    <location>
        <begin position="10"/>
        <end position="29"/>
    </location>
</feature>
<dbReference type="OrthoDB" id="308449at2759"/>
<feature type="region of interest" description="Disordered" evidence="4">
    <location>
        <begin position="1"/>
        <end position="139"/>
    </location>
</feature>
<dbReference type="Proteomes" id="UP000000561">
    <property type="component" value="Chromosome 11"/>
</dbReference>
<keyword evidence="1 3" id="KW-0853">WD repeat</keyword>
<dbReference type="Pfam" id="PF00400">
    <property type="entry name" value="WD40"/>
    <property type="match status" value="3"/>
</dbReference>
<keyword evidence="2" id="KW-0677">Repeat</keyword>
<evidence type="ECO:0000256" key="1">
    <source>
        <dbReference type="ARBA" id="ARBA00022574"/>
    </source>
</evidence>
<feature type="compositionally biased region" description="Basic and acidic residues" evidence="4">
    <location>
        <begin position="59"/>
        <end position="74"/>
    </location>
</feature>
<dbReference type="PANTHER" id="PTHR44675">
    <property type="entry name" value="PAK1 INTERACTING PROTEIN 1"/>
    <property type="match status" value="1"/>
</dbReference>
<dbReference type="InterPro" id="IPR001680">
    <property type="entry name" value="WD40_rpt"/>
</dbReference>
<protein>
    <submittedName>
        <fullName evidence="5">Uncharacterized protein</fullName>
    </submittedName>
</protein>
<dbReference type="VEuPathDB" id="FungiDB:UMAG_04067"/>
<feature type="compositionally biased region" description="Acidic residues" evidence="4">
    <location>
        <begin position="531"/>
        <end position="542"/>
    </location>
</feature>
<name>A0A0D1DWR7_MYCMD</name>
<feature type="region of interest" description="Disordered" evidence="4">
    <location>
        <begin position="585"/>
        <end position="617"/>
    </location>
</feature>
<reference evidence="5 6" key="1">
    <citation type="journal article" date="2006" name="Nature">
        <title>Insights from the genome of the biotrophic fungal plant pathogen Ustilago maydis.</title>
        <authorList>
            <person name="Kamper J."/>
            <person name="Kahmann R."/>
            <person name="Bolker M."/>
            <person name="Ma L.J."/>
            <person name="Brefort T."/>
            <person name="Saville B.J."/>
            <person name="Banuett F."/>
            <person name="Kronstad J.W."/>
            <person name="Gold S.E."/>
            <person name="Muller O."/>
            <person name="Perlin M.H."/>
            <person name="Wosten H.A."/>
            <person name="de Vries R."/>
            <person name="Ruiz-Herrera J."/>
            <person name="Reynaga-Pena C.G."/>
            <person name="Snetselaar K."/>
            <person name="McCann M."/>
            <person name="Perez-Martin J."/>
            <person name="Feldbrugge M."/>
            <person name="Basse C.W."/>
            <person name="Steinberg G."/>
            <person name="Ibeas J.I."/>
            <person name="Holloman W."/>
            <person name="Guzman P."/>
            <person name="Farman M."/>
            <person name="Stajich J.E."/>
            <person name="Sentandreu R."/>
            <person name="Gonzalez-Prieto J.M."/>
            <person name="Kennell J.C."/>
            <person name="Molina L."/>
            <person name="Schirawski J."/>
            <person name="Mendoza-Mendoza A."/>
            <person name="Greilinger D."/>
            <person name="Munch K."/>
            <person name="Rossel N."/>
            <person name="Scherer M."/>
            <person name="Vranes M."/>
            <person name="Ladendorf O."/>
            <person name="Vincon V."/>
            <person name="Fuchs U."/>
            <person name="Sandrock B."/>
            <person name="Meng S."/>
            <person name="Ho E.C."/>
            <person name="Cahill M.J."/>
            <person name="Boyce K.J."/>
            <person name="Klose J."/>
            <person name="Klosterman S.J."/>
            <person name="Deelstra H.J."/>
            <person name="Ortiz-Castellanos L."/>
            <person name="Li W."/>
            <person name="Sanchez-Alonso P."/>
            <person name="Schreier P.H."/>
            <person name="Hauser-Hahn I."/>
            <person name="Vaupel M."/>
            <person name="Koopmann E."/>
            <person name="Friedrich G."/>
            <person name="Voss H."/>
            <person name="Schluter T."/>
            <person name="Margolis J."/>
            <person name="Platt D."/>
            <person name="Swimmer C."/>
            <person name="Gnirke A."/>
            <person name="Chen F."/>
            <person name="Vysotskaia V."/>
            <person name="Mannhaupt G."/>
            <person name="Guldener U."/>
            <person name="Munsterkotter M."/>
            <person name="Haase D."/>
            <person name="Oesterheld M."/>
            <person name="Mewes H.W."/>
            <person name="Mauceli E.W."/>
            <person name="DeCaprio D."/>
            <person name="Wade C.M."/>
            <person name="Butler J."/>
            <person name="Young S."/>
            <person name="Jaffe D.B."/>
            <person name="Calvo S."/>
            <person name="Nusbaum C."/>
            <person name="Galagan J."/>
            <person name="Birren B.W."/>
        </authorList>
    </citation>
    <scope>NUCLEOTIDE SEQUENCE [LARGE SCALE GENOMIC DNA]</scope>
    <source>
        <strain evidence="6">DSM 14603 / FGSC 9021 / UM521</strain>
    </source>
</reference>
<feature type="region of interest" description="Disordered" evidence="4">
    <location>
        <begin position="523"/>
        <end position="571"/>
    </location>
</feature>
<evidence type="ECO:0000256" key="4">
    <source>
        <dbReference type="SAM" id="MobiDB-lite"/>
    </source>
</evidence>
<dbReference type="PROSITE" id="PS00678">
    <property type="entry name" value="WD_REPEATS_1"/>
    <property type="match status" value="2"/>
</dbReference>
<proteinExistence type="predicted"/>
<accession>A0A0D1DWR7</accession>
<dbReference type="GeneID" id="23564353"/>
<dbReference type="PROSITE" id="PS50082">
    <property type="entry name" value="WD_REPEATS_2"/>
    <property type="match status" value="3"/>
</dbReference>
<feature type="compositionally biased region" description="Low complexity" evidence="4">
    <location>
        <begin position="87"/>
        <end position="96"/>
    </location>
</feature>
<keyword evidence="6" id="KW-1185">Reference proteome</keyword>
<feature type="compositionally biased region" description="Polar residues" evidence="4">
    <location>
        <begin position="41"/>
        <end position="53"/>
    </location>
</feature>
<dbReference type="InterPro" id="IPR015943">
    <property type="entry name" value="WD40/YVTN_repeat-like_dom_sf"/>
</dbReference>
<evidence type="ECO:0000256" key="2">
    <source>
        <dbReference type="ARBA" id="ARBA00022737"/>
    </source>
</evidence>
<feature type="compositionally biased region" description="Low complexity" evidence="4">
    <location>
        <begin position="104"/>
        <end position="113"/>
    </location>
</feature>
<dbReference type="EMBL" id="CM003150">
    <property type="protein sequence ID" value="KIS68026.1"/>
    <property type="molecule type" value="Genomic_DNA"/>
</dbReference>
<dbReference type="RefSeq" id="XP_011390506.1">
    <property type="nucleotide sequence ID" value="XM_011392204.1"/>
</dbReference>
<dbReference type="InterPro" id="IPR036322">
    <property type="entry name" value="WD40_repeat_dom_sf"/>
</dbReference>
<feature type="repeat" description="WD" evidence="3">
    <location>
        <begin position="186"/>
        <end position="228"/>
    </location>
</feature>
<feature type="compositionally biased region" description="Acidic residues" evidence="4">
    <location>
        <begin position="603"/>
        <end position="617"/>
    </location>
</feature>
<dbReference type="STRING" id="237631.A0A0D1DWR7"/>
<evidence type="ECO:0000313" key="5">
    <source>
        <dbReference type="EMBL" id="KIS68026.1"/>
    </source>
</evidence>
<dbReference type="KEGG" id="uma:UMAG_04067"/>
<dbReference type="InterPro" id="IPR019775">
    <property type="entry name" value="WD40_repeat_CS"/>
</dbReference>
<dbReference type="SMART" id="SM00320">
    <property type="entry name" value="WD40"/>
    <property type="match status" value="5"/>
</dbReference>
<dbReference type="SUPFAM" id="SSF50978">
    <property type="entry name" value="WD40 repeat-like"/>
    <property type="match status" value="1"/>
</dbReference>